<dbReference type="Proteomes" id="UP000005297">
    <property type="component" value="Unassembled WGS sequence"/>
</dbReference>
<protein>
    <submittedName>
        <fullName evidence="1">Uncharacterized protein</fullName>
    </submittedName>
</protein>
<evidence type="ECO:0000313" key="2">
    <source>
        <dbReference type="Proteomes" id="UP000005297"/>
    </source>
</evidence>
<keyword evidence="2" id="KW-1185">Reference proteome</keyword>
<dbReference type="RefSeq" id="WP_009851256.1">
    <property type="nucleotide sequence ID" value="NZ_DS022295.1"/>
</dbReference>
<evidence type="ECO:0000313" key="1">
    <source>
        <dbReference type="EMBL" id="EAU56112.1"/>
    </source>
</evidence>
<name>Q0F329_9PROT</name>
<organism evidence="1 2">
    <name type="scientific">Mariprofundus ferrooxydans PV-1</name>
    <dbReference type="NCBI Taxonomy" id="314345"/>
    <lineage>
        <taxon>Bacteria</taxon>
        <taxon>Pseudomonadati</taxon>
        <taxon>Pseudomonadota</taxon>
        <taxon>Candidatius Mariprofundia</taxon>
        <taxon>Mariprofundales</taxon>
        <taxon>Mariprofundaceae</taxon>
        <taxon>Mariprofundus</taxon>
    </lineage>
</organism>
<proteinExistence type="predicted"/>
<accession>Q0F329</accession>
<dbReference type="STRING" id="314344.AL013_05020"/>
<dbReference type="OrthoDB" id="8907048at2"/>
<gene>
    <name evidence="1" type="ORF">SPV1_04808</name>
</gene>
<dbReference type="AlphaFoldDB" id="Q0F329"/>
<dbReference type="EMBL" id="AATS01000001">
    <property type="protein sequence ID" value="EAU56112.1"/>
    <property type="molecule type" value="Genomic_DNA"/>
</dbReference>
<dbReference type="InParanoid" id="Q0F329"/>
<comment type="caution">
    <text evidence="1">The sequence shown here is derived from an EMBL/GenBank/DDBJ whole genome shotgun (WGS) entry which is preliminary data.</text>
</comment>
<sequence>METIDERLGVEEVVAALRANACGVEAWIECEDEHPEAWMRLAAAQAVRHGGRAAFIQQLSVAPFLFYRFSNGRRLWDVTRESFSVFARSGDIEVWQEESPYPKPGVVRKWLESLL</sequence>
<dbReference type="HOGENOM" id="CLU_2106012_0_0_0"/>
<reference evidence="1 2" key="1">
    <citation type="submission" date="2006-09" db="EMBL/GenBank/DDBJ databases">
        <authorList>
            <person name="Emerson D."/>
            <person name="Ferriera S."/>
            <person name="Johnson J."/>
            <person name="Kravitz S."/>
            <person name="Halpern A."/>
            <person name="Remington K."/>
            <person name="Beeson K."/>
            <person name="Tran B."/>
            <person name="Rogers Y.-H."/>
            <person name="Friedman R."/>
            <person name="Venter J.C."/>
        </authorList>
    </citation>
    <scope>NUCLEOTIDE SEQUENCE [LARGE SCALE GENOMIC DNA]</scope>
    <source>
        <strain evidence="1 2">PV-1</strain>
    </source>
</reference>